<keyword evidence="2" id="KW-1185">Reference proteome</keyword>
<evidence type="ECO:0008006" key="3">
    <source>
        <dbReference type="Google" id="ProtNLM"/>
    </source>
</evidence>
<sequence>MKTAIVIMSDPRAGEEALGRLFNGLAVADEALKAGDHVAIVFNGAGTRWPGELAQPQHPAHALYHAVREAVHGASCGCAAVFGATQSVEAAGLPLLKDKALPGTPGILNLHRYLTDGWHTLVF</sequence>
<gene>
    <name evidence="1" type="ordered locus">Oter_0294</name>
</gene>
<dbReference type="AlphaFoldDB" id="B1ZQA4"/>
<accession>B1ZQA4</accession>
<reference evidence="1 2" key="1">
    <citation type="journal article" date="2011" name="J. Bacteriol.">
        <title>Genome sequence of the verrucomicrobium Opitutus terrae PB90-1, an abundant inhabitant of rice paddy soil ecosystems.</title>
        <authorList>
            <person name="van Passel M.W."/>
            <person name="Kant R."/>
            <person name="Palva A."/>
            <person name="Copeland A."/>
            <person name="Lucas S."/>
            <person name="Lapidus A."/>
            <person name="Glavina del Rio T."/>
            <person name="Pitluck S."/>
            <person name="Goltsman E."/>
            <person name="Clum A."/>
            <person name="Sun H."/>
            <person name="Schmutz J."/>
            <person name="Larimer F.W."/>
            <person name="Land M.L."/>
            <person name="Hauser L."/>
            <person name="Kyrpides N."/>
            <person name="Mikhailova N."/>
            <person name="Richardson P.P."/>
            <person name="Janssen P.H."/>
            <person name="de Vos W.M."/>
            <person name="Smidt H."/>
        </authorList>
    </citation>
    <scope>NUCLEOTIDE SEQUENCE [LARGE SCALE GENOMIC DNA]</scope>
    <source>
        <strain evidence="2">DSM 11246 / JCM 15787 / PB90-1</strain>
    </source>
</reference>
<name>B1ZQA4_OPITP</name>
<dbReference type="HOGENOM" id="CLU_167520_0_0_0"/>
<dbReference type="Proteomes" id="UP000007013">
    <property type="component" value="Chromosome"/>
</dbReference>
<dbReference type="STRING" id="452637.Oter_0294"/>
<evidence type="ECO:0000313" key="1">
    <source>
        <dbReference type="EMBL" id="ACB73584.1"/>
    </source>
</evidence>
<dbReference type="OrthoDB" id="9807925at2"/>
<evidence type="ECO:0000313" key="2">
    <source>
        <dbReference type="Proteomes" id="UP000007013"/>
    </source>
</evidence>
<dbReference type="KEGG" id="ote:Oter_0294"/>
<dbReference type="eggNOG" id="COG3370">
    <property type="taxonomic scope" value="Bacteria"/>
</dbReference>
<protein>
    <recommendedName>
        <fullName evidence="3">DsrE family protein</fullName>
    </recommendedName>
</protein>
<dbReference type="EMBL" id="CP001032">
    <property type="protein sequence ID" value="ACB73584.1"/>
    <property type="molecule type" value="Genomic_DNA"/>
</dbReference>
<proteinExistence type="predicted"/>
<organism evidence="1 2">
    <name type="scientific">Opitutus terrae (strain DSM 11246 / JCM 15787 / PB90-1)</name>
    <dbReference type="NCBI Taxonomy" id="452637"/>
    <lineage>
        <taxon>Bacteria</taxon>
        <taxon>Pseudomonadati</taxon>
        <taxon>Verrucomicrobiota</taxon>
        <taxon>Opitutia</taxon>
        <taxon>Opitutales</taxon>
        <taxon>Opitutaceae</taxon>
        <taxon>Opitutus</taxon>
    </lineage>
</organism>